<accession>A0ABT5VQR4</accession>
<evidence type="ECO:0000259" key="1">
    <source>
        <dbReference type="SMART" id="SM00897"/>
    </source>
</evidence>
<keyword evidence="4" id="KW-1185">Reference proteome</keyword>
<dbReference type="InterPro" id="IPR013702">
    <property type="entry name" value="FIST_domain_N"/>
</dbReference>
<reference evidence="3 4" key="1">
    <citation type="submission" date="2022-01" db="EMBL/GenBank/DDBJ databases">
        <title>Labilibaculum sp. nov, a marine bacterium isolated from Antarctica.</title>
        <authorList>
            <person name="Dai W."/>
        </authorList>
    </citation>
    <scope>NUCLEOTIDE SEQUENCE [LARGE SCALE GENOMIC DNA]</scope>
    <source>
        <strain evidence="3 4">DW002</strain>
    </source>
</reference>
<dbReference type="Proteomes" id="UP001528920">
    <property type="component" value="Unassembled WGS sequence"/>
</dbReference>
<sequence length="367" mass="41334">MYLENPSVNIIVDSVEKLTLSNRYSVLILLGEKTRIDLTKLVNILNSKNIKFAGGIFPKVINNNNVSSSGAIIKLISDENVSIYFDTTETFNTQFTEFTESTFTTAYVLTSGLSSKSSDHLRTLYTNLGNDVKFLGGGTGRTIENNEGILFCKDGVFSHGTIVTLTKKRTTTGSLHGWSKIFGPFIATKTNQNFIEELNWENAFVVYQRFLKEHLDILIDHENFELNSIHYPFGIYKENKEYIVRDPMKVSREGFLQCVGNIPENSLIDLMSVDKNDLHALPERIVSQSIDKKSTVNDVLIFDCISRAIHLSDAFYTELINLTEQIKRNQNNVNLEGVLSIGEIYSSGEGYPELLNKSIVLGFSYTE</sequence>
<dbReference type="PANTHER" id="PTHR40252:SF2">
    <property type="entry name" value="BLR0328 PROTEIN"/>
    <property type="match status" value="1"/>
</dbReference>
<gene>
    <name evidence="3" type="ORF">L3049_01295</name>
</gene>
<dbReference type="EMBL" id="JAKJSC010000001">
    <property type="protein sequence ID" value="MDE5416624.1"/>
    <property type="molecule type" value="Genomic_DNA"/>
</dbReference>
<dbReference type="RefSeq" id="WP_275107964.1">
    <property type="nucleotide sequence ID" value="NZ_JAKJSC010000001.1"/>
</dbReference>
<protein>
    <submittedName>
        <fullName evidence="3">FIST C-terminal domain-containing protein</fullName>
    </submittedName>
</protein>
<name>A0ABT5VQR4_9BACT</name>
<proteinExistence type="predicted"/>
<dbReference type="SMART" id="SM00897">
    <property type="entry name" value="FIST"/>
    <property type="match status" value="1"/>
</dbReference>
<evidence type="ECO:0000313" key="3">
    <source>
        <dbReference type="EMBL" id="MDE5416624.1"/>
    </source>
</evidence>
<feature type="domain" description="FIST C-domain" evidence="2">
    <location>
        <begin position="203"/>
        <end position="347"/>
    </location>
</feature>
<dbReference type="PANTHER" id="PTHR40252">
    <property type="entry name" value="BLR0328 PROTEIN"/>
    <property type="match status" value="1"/>
</dbReference>
<dbReference type="InterPro" id="IPR019494">
    <property type="entry name" value="FIST_C"/>
</dbReference>
<comment type="caution">
    <text evidence="3">The sequence shown here is derived from an EMBL/GenBank/DDBJ whole genome shotgun (WGS) entry which is preliminary data.</text>
</comment>
<dbReference type="SMART" id="SM01204">
    <property type="entry name" value="FIST_C"/>
    <property type="match status" value="1"/>
</dbReference>
<dbReference type="Pfam" id="PF10442">
    <property type="entry name" value="FIST_C"/>
    <property type="match status" value="1"/>
</dbReference>
<evidence type="ECO:0000259" key="2">
    <source>
        <dbReference type="SMART" id="SM01204"/>
    </source>
</evidence>
<dbReference type="Pfam" id="PF08495">
    <property type="entry name" value="FIST"/>
    <property type="match status" value="1"/>
</dbReference>
<evidence type="ECO:0000313" key="4">
    <source>
        <dbReference type="Proteomes" id="UP001528920"/>
    </source>
</evidence>
<organism evidence="3 4">
    <name type="scientific">Paralabilibaculum antarcticum</name>
    <dbReference type="NCBI Taxonomy" id="2912572"/>
    <lineage>
        <taxon>Bacteria</taxon>
        <taxon>Pseudomonadati</taxon>
        <taxon>Bacteroidota</taxon>
        <taxon>Bacteroidia</taxon>
        <taxon>Marinilabiliales</taxon>
        <taxon>Marinifilaceae</taxon>
        <taxon>Paralabilibaculum</taxon>
    </lineage>
</organism>
<feature type="domain" description="FIST" evidence="1">
    <location>
        <begin position="23"/>
        <end position="202"/>
    </location>
</feature>